<feature type="domain" description="Phospholipase/carboxylesterase/thioesterase" evidence="3">
    <location>
        <begin position="13"/>
        <end position="204"/>
    </location>
</feature>
<organism evidence="4 5">
    <name type="scientific">Psychromicrobium lacuslunae</name>
    <dbReference type="NCBI Taxonomy" id="1618207"/>
    <lineage>
        <taxon>Bacteria</taxon>
        <taxon>Bacillati</taxon>
        <taxon>Actinomycetota</taxon>
        <taxon>Actinomycetes</taxon>
        <taxon>Micrococcales</taxon>
        <taxon>Micrococcaceae</taxon>
        <taxon>Psychromicrobium</taxon>
    </lineage>
</organism>
<dbReference type="InterPro" id="IPR029058">
    <property type="entry name" value="AB_hydrolase_fold"/>
</dbReference>
<dbReference type="OrthoDB" id="9780848at2"/>
<dbReference type="RefSeq" id="WP_045076331.1">
    <property type="nucleotide sequence ID" value="NZ_CP011005.1"/>
</dbReference>
<reference evidence="4 5" key="1">
    <citation type="journal article" date="2015" name="Genome Announc.">
        <title>Complete Genome Sequencing of Protease-Producing Novel Arthrobacter sp. Strain IHBB 11108 Using PacBio Single-Molecule Real-Time Sequencing Technology.</title>
        <authorList>
            <person name="Kiran S."/>
            <person name="Swarnkar M.K."/>
            <person name="Pal M."/>
            <person name="Thakur R."/>
            <person name="Tewari R."/>
            <person name="Singh A.K."/>
            <person name="Gulati A."/>
        </authorList>
    </citation>
    <scope>NUCLEOTIDE SEQUENCE [LARGE SCALE GENOMIC DNA]</scope>
    <source>
        <strain evidence="4 5">IHBB 11108</strain>
    </source>
</reference>
<dbReference type="Proteomes" id="UP000061839">
    <property type="component" value="Chromosome"/>
</dbReference>
<dbReference type="InterPro" id="IPR050565">
    <property type="entry name" value="LYPA1-2/EST-like"/>
</dbReference>
<protein>
    <submittedName>
        <fullName evidence="4">Phospholipase</fullName>
    </submittedName>
</protein>
<keyword evidence="2" id="KW-0378">Hydrolase</keyword>
<dbReference type="EMBL" id="CP011005">
    <property type="protein sequence ID" value="AJT42468.1"/>
    <property type="molecule type" value="Genomic_DNA"/>
</dbReference>
<dbReference type="GO" id="GO:0016787">
    <property type="term" value="F:hydrolase activity"/>
    <property type="evidence" value="ECO:0007669"/>
    <property type="project" value="UniProtKB-KW"/>
</dbReference>
<dbReference type="PANTHER" id="PTHR10655">
    <property type="entry name" value="LYSOPHOSPHOLIPASE-RELATED"/>
    <property type="match status" value="1"/>
</dbReference>
<evidence type="ECO:0000256" key="1">
    <source>
        <dbReference type="ARBA" id="ARBA00006499"/>
    </source>
</evidence>
<proteinExistence type="inferred from homology"/>
<accession>A0A0D4C1J1</accession>
<dbReference type="PATRIC" id="fig|1618207.4.peg.3045"/>
<keyword evidence="5" id="KW-1185">Reference proteome</keyword>
<dbReference type="Gene3D" id="3.40.50.1820">
    <property type="entry name" value="alpha/beta hydrolase"/>
    <property type="match status" value="1"/>
</dbReference>
<dbReference type="KEGG" id="ari:UM93_14950"/>
<dbReference type="SUPFAM" id="SSF53474">
    <property type="entry name" value="alpha/beta-Hydrolases"/>
    <property type="match status" value="1"/>
</dbReference>
<evidence type="ECO:0000259" key="3">
    <source>
        <dbReference type="Pfam" id="PF02230"/>
    </source>
</evidence>
<sequence length="213" mass="23653">MLQALWSKPEAERTGKPLLLMLHGYGADEQYMAQHFDAMPAGFNCAALRGGFEMDQSYGWFLLDYFLNNDFAQVVSAANEVFAWLDSENAKYRFSSVSLIGHSQGMAMASTLLRLRRDAFQAVVGLSGFVLDNQLLAAMEPLSRKVPFFWARDEADLVINPDAVEFTKDWLDQNSLLQEELYPGMGHSIGAAELIDASSFLTVHVPGAFQPTS</sequence>
<gene>
    <name evidence="4" type="ORF">UM93_14950</name>
</gene>
<dbReference type="STRING" id="1618207.UM93_14950"/>
<name>A0A0D4C1J1_9MICC</name>
<evidence type="ECO:0000313" key="4">
    <source>
        <dbReference type="EMBL" id="AJT42468.1"/>
    </source>
</evidence>
<evidence type="ECO:0000256" key="2">
    <source>
        <dbReference type="ARBA" id="ARBA00022801"/>
    </source>
</evidence>
<evidence type="ECO:0000313" key="5">
    <source>
        <dbReference type="Proteomes" id="UP000061839"/>
    </source>
</evidence>
<dbReference type="Pfam" id="PF02230">
    <property type="entry name" value="Abhydrolase_2"/>
    <property type="match status" value="1"/>
</dbReference>
<dbReference type="HOGENOM" id="CLU_049413_5_3_11"/>
<dbReference type="AlphaFoldDB" id="A0A0D4C1J1"/>
<dbReference type="PANTHER" id="PTHR10655:SF17">
    <property type="entry name" value="LYSOPHOSPHOLIPASE-LIKE PROTEIN 1"/>
    <property type="match status" value="1"/>
</dbReference>
<dbReference type="InterPro" id="IPR003140">
    <property type="entry name" value="PLipase/COase/thioEstase"/>
</dbReference>
<comment type="similarity">
    <text evidence="1">Belongs to the AB hydrolase superfamily. AB hydrolase 2 family.</text>
</comment>